<name>A0A7G7Y9C0_NPVMC</name>
<organism evidence="1">
    <name type="scientific">Mamestra configurata nucleopolyhedrovirus</name>
    <name type="common">MacoNPV</name>
    <dbReference type="NCBI Taxonomy" id="207830"/>
    <lineage>
        <taxon>Viruses</taxon>
        <taxon>Viruses incertae sedis</taxon>
        <taxon>Naldaviricetes</taxon>
        <taxon>Lefavirales</taxon>
        <taxon>Baculoviridae</taxon>
        <taxon>Alphabaculovirus</taxon>
        <taxon>Alphabaculovirus maconfiguratae</taxon>
    </lineage>
</organism>
<reference evidence="1" key="1">
    <citation type="submission" date="2019-08" db="EMBL/GenBank/DDBJ databases">
        <title>Alphabaculoviruses infecting Mamestra configurata in North America.</title>
        <authorList>
            <person name="Erlandson M.A."/>
            <person name="Baldwin D."/>
            <person name="Theilmann D.A."/>
        </authorList>
    </citation>
    <scope>NUCLEOTIDE SEQUENCE</scope>
    <source>
        <strain evidence="1">Ls</strain>
    </source>
</reference>
<dbReference type="Pfam" id="PF04242">
    <property type="entry name" value="DUF424"/>
    <property type="match status" value="1"/>
</dbReference>
<sequence>MEFSTSDLLQNASYSAKHYCKFEHYMTLINLAKGIVPVTLNVESLKELEKVHLKIDPLTDYITNIFDYALYIRDNKPEVVYVINASNKQCVGTLAVNLNGDQLQITAAHNETIDEATIE</sequence>
<dbReference type="InterPro" id="IPR007355">
    <property type="entry name" value="DUF424"/>
</dbReference>
<dbReference type="EMBL" id="MN395659">
    <property type="protein sequence ID" value="QNH90966.1"/>
    <property type="molecule type" value="Genomic_DNA"/>
</dbReference>
<proteinExistence type="predicted"/>
<organismHost>
    <name type="scientific">Mamestra configurata</name>
    <name type="common">bertha armyworm</name>
    <dbReference type="NCBI Taxonomy" id="174822"/>
</organismHost>
<accession>A0A7G7Y9C0</accession>
<evidence type="ECO:0000313" key="1">
    <source>
        <dbReference type="EMBL" id="QNH90966.1"/>
    </source>
</evidence>
<protein>
    <submittedName>
        <fullName evidence="1">Maco-A 154</fullName>
    </submittedName>
</protein>